<proteinExistence type="predicted"/>
<dbReference type="OrthoDB" id="13546at2"/>
<comment type="caution">
    <text evidence="2">The sequence shown here is derived from an EMBL/GenBank/DDBJ whole genome shotgun (WGS) entry which is preliminary data.</text>
</comment>
<accession>A0A2K1P6Y3</accession>
<dbReference type="PANTHER" id="PTHR37163">
    <property type="entry name" value="CONSERVED PROTEIN"/>
    <property type="match status" value="1"/>
</dbReference>
<evidence type="ECO:0000313" key="2">
    <source>
        <dbReference type="EMBL" id="PNR98558.1"/>
    </source>
</evidence>
<feature type="non-terminal residue" evidence="2">
    <location>
        <position position="182"/>
    </location>
</feature>
<feature type="coiled-coil region" evidence="1">
    <location>
        <begin position="90"/>
        <end position="117"/>
    </location>
</feature>
<dbReference type="EMBL" id="AZRM01000055">
    <property type="protein sequence ID" value="PNR98558.1"/>
    <property type="molecule type" value="Genomic_DNA"/>
</dbReference>
<dbReference type="RefSeq" id="WP_103079397.1">
    <property type="nucleotide sequence ID" value="NZ_AZRM01000055.1"/>
</dbReference>
<evidence type="ECO:0000256" key="1">
    <source>
        <dbReference type="SAM" id="Coils"/>
    </source>
</evidence>
<protein>
    <recommendedName>
        <fullName evidence="4">DUF501 domain-containing protein</fullName>
    </recommendedName>
</protein>
<evidence type="ECO:0000313" key="3">
    <source>
        <dbReference type="Proteomes" id="UP000236199"/>
    </source>
</evidence>
<dbReference type="Proteomes" id="UP000236199">
    <property type="component" value="Unassembled WGS sequence"/>
</dbReference>
<keyword evidence="3" id="KW-1185">Reference proteome</keyword>
<sequence length="182" mass="21129">MDSSAVSKEDLIIIEKQLERVVSNVLNIEKRCIYGYPQVIKSFPLKDGKPFPTLYWLTCPYLVEEVSKLEAQQKITEIEKIIQNNPELKRKMIRVHKEEIEKRMKLLEEKINSLPENMIKKLKETGIGGIEDFSRIKCLHLHYASYLVGENNPAGEIVDRYISRKYCDDKRCKKWVGSGAKG</sequence>
<dbReference type="AlphaFoldDB" id="A0A2K1P6Y3"/>
<reference evidence="2 3" key="1">
    <citation type="submission" date="2013-12" db="EMBL/GenBank/DDBJ databases">
        <title>Comparative genomics of Petrotoga isolates.</title>
        <authorList>
            <person name="Nesbo C.L."/>
            <person name="Charchuk R."/>
            <person name="Chow K."/>
        </authorList>
    </citation>
    <scope>NUCLEOTIDE SEQUENCE [LARGE SCALE GENOMIC DNA]</scope>
    <source>
        <strain evidence="2 3">DSM 10691</strain>
    </source>
</reference>
<organism evidence="2 3">
    <name type="scientific">Petrotoga miotherma DSM 10691</name>
    <dbReference type="NCBI Taxonomy" id="1434326"/>
    <lineage>
        <taxon>Bacteria</taxon>
        <taxon>Thermotogati</taxon>
        <taxon>Thermotogota</taxon>
        <taxon>Thermotogae</taxon>
        <taxon>Petrotogales</taxon>
        <taxon>Petrotogaceae</taxon>
        <taxon>Petrotoga</taxon>
    </lineage>
</organism>
<gene>
    <name evidence="2" type="ORF">X928_09140</name>
</gene>
<dbReference type="Pfam" id="PF04417">
    <property type="entry name" value="DUF501"/>
    <property type="match status" value="1"/>
</dbReference>
<name>A0A2K1P6Y3_9BACT</name>
<dbReference type="PANTHER" id="PTHR37163:SF1">
    <property type="entry name" value="DUF501 DOMAIN-CONTAINING PROTEIN"/>
    <property type="match status" value="1"/>
</dbReference>
<evidence type="ECO:0008006" key="4">
    <source>
        <dbReference type="Google" id="ProtNLM"/>
    </source>
</evidence>
<keyword evidence="1" id="KW-0175">Coiled coil</keyword>
<dbReference type="InterPro" id="IPR007511">
    <property type="entry name" value="DUF501"/>
</dbReference>